<proteinExistence type="predicted"/>
<comment type="caution">
    <text evidence="1">The sequence shown here is derived from an EMBL/GenBank/DDBJ whole genome shotgun (WGS) entry which is preliminary data.</text>
</comment>
<evidence type="ECO:0000313" key="2">
    <source>
        <dbReference type="Proteomes" id="UP000004318"/>
    </source>
</evidence>
<organism evidence="1 2">
    <name type="scientific">Pseudooceanicola batsensis (strain ATCC BAA-863 / DSM 15984 / KCTC 12145 / HTCC2597)</name>
    <name type="common">Oceanicola batsensis</name>
    <dbReference type="NCBI Taxonomy" id="252305"/>
    <lineage>
        <taxon>Bacteria</taxon>
        <taxon>Pseudomonadati</taxon>
        <taxon>Pseudomonadota</taxon>
        <taxon>Alphaproteobacteria</taxon>
        <taxon>Rhodobacterales</taxon>
        <taxon>Paracoccaceae</taxon>
        <taxon>Pseudooceanicola</taxon>
    </lineage>
</organism>
<dbReference type="HOGENOM" id="CLU_3382948_0_0_5"/>
<reference evidence="1 2" key="1">
    <citation type="journal article" date="2010" name="J. Bacteriol.">
        <title>Genome sequences of Oceanicola granulosus HTCC2516(T) and Oceanicola batsensis HTCC2597(TDelta).</title>
        <authorList>
            <person name="Thrash J.C."/>
            <person name="Cho J.C."/>
            <person name="Vergin K.L."/>
            <person name="Giovannoni S.J."/>
        </authorList>
    </citation>
    <scope>NUCLEOTIDE SEQUENCE [LARGE SCALE GENOMIC DNA]</scope>
    <source>
        <strain evidence="2">ATCC BAA-863 / DSM 15984 / KCTC 12145 / HTCC2597</strain>
    </source>
</reference>
<protein>
    <submittedName>
        <fullName evidence="1">Uncharacterized protein</fullName>
    </submittedName>
</protein>
<dbReference type="EMBL" id="AAMO01000007">
    <property type="protein sequence ID" value="EAQ02466.1"/>
    <property type="molecule type" value="Genomic_DNA"/>
</dbReference>
<dbReference type="AlphaFoldDB" id="A3TZI5"/>
<gene>
    <name evidence="1" type="ORF">OB2597_17157</name>
</gene>
<dbReference type="Proteomes" id="UP000004318">
    <property type="component" value="Unassembled WGS sequence"/>
</dbReference>
<keyword evidence="2" id="KW-1185">Reference proteome</keyword>
<accession>A3TZI5</accession>
<name>A3TZI5_PSEBH</name>
<sequence length="33" mass="4049">MQNLRITIIYYRRSVKFEFLELSWSALMLQQIG</sequence>
<evidence type="ECO:0000313" key="1">
    <source>
        <dbReference type="EMBL" id="EAQ02466.1"/>
    </source>
</evidence>